<proteinExistence type="predicted"/>
<keyword evidence="2" id="KW-1185">Reference proteome</keyword>
<comment type="caution">
    <text evidence="1">The sequence shown here is derived from an EMBL/GenBank/DDBJ whole genome shotgun (WGS) entry which is preliminary data.</text>
</comment>
<sequence>MMEIKNLLTMDGNIVFGIVNERLRVECTSLDKLINRYDLDGAALSAKMQALGYHYDAITNQYKAD</sequence>
<gene>
    <name evidence="1" type="ORF">GCM10007916_21290</name>
</gene>
<organism evidence="1 2">
    <name type="scientific">Psychromonas marina</name>
    <dbReference type="NCBI Taxonomy" id="88364"/>
    <lineage>
        <taxon>Bacteria</taxon>
        <taxon>Pseudomonadati</taxon>
        <taxon>Pseudomonadota</taxon>
        <taxon>Gammaproteobacteria</taxon>
        <taxon>Alteromonadales</taxon>
        <taxon>Psychromonadaceae</taxon>
        <taxon>Psychromonas</taxon>
    </lineage>
</organism>
<dbReference type="InterPro" id="IPR025346">
    <property type="entry name" value="DUF4250"/>
</dbReference>
<evidence type="ECO:0008006" key="3">
    <source>
        <dbReference type="Google" id="ProtNLM"/>
    </source>
</evidence>
<name>A0ABQ6E0T0_9GAMM</name>
<dbReference type="RefSeq" id="WP_284204181.1">
    <property type="nucleotide sequence ID" value="NZ_BSPQ01000009.1"/>
</dbReference>
<evidence type="ECO:0000313" key="1">
    <source>
        <dbReference type="EMBL" id="GLS91061.1"/>
    </source>
</evidence>
<accession>A0ABQ6E0T0</accession>
<dbReference type="Pfam" id="PF14056">
    <property type="entry name" value="DUF4250"/>
    <property type="match status" value="1"/>
</dbReference>
<evidence type="ECO:0000313" key="2">
    <source>
        <dbReference type="Proteomes" id="UP001157353"/>
    </source>
</evidence>
<dbReference type="Proteomes" id="UP001157353">
    <property type="component" value="Unassembled WGS sequence"/>
</dbReference>
<dbReference type="EMBL" id="BSPQ01000009">
    <property type="protein sequence ID" value="GLS91061.1"/>
    <property type="molecule type" value="Genomic_DNA"/>
</dbReference>
<reference evidence="2" key="1">
    <citation type="journal article" date="2019" name="Int. J. Syst. Evol. Microbiol.">
        <title>The Global Catalogue of Microorganisms (GCM) 10K type strain sequencing project: providing services to taxonomists for standard genome sequencing and annotation.</title>
        <authorList>
            <consortium name="The Broad Institute Genomics Platform"/>
            <consortium name="The Broad Institute Genome Sequencing Center for Infectious Disease"/>
            <person name="Wu L."/>
            <person name="Ma J."/>
        </authorList>
    </citation>
    <scope>NUCLEOTIDE SEQUENCE [LARGE SCALE GENOMIC DNA]</scope>
    <source>
        <strain evidence="2">NBRC 103166</strain>
    </source>
</reference>
<protein>
    <recommendedName>
        <fullName evidence="3">DUF4250 domain-containing protein</fullName>
    </recommendedName>
</protein>